<dbReference type="InterPro" id="IPR024301">
    <property type="entry name" value="Amidase_6"/>
</dbReference>
<evidence type="ECO:0000259" key="1">
    <source>
        <dbReference type="Pfam" id="PF12671"/>
    </source>
</evidence>
<dbReference type="EMBL" id="BAABDL010000117">
    <property type="protein sequence ID" value="GAA4075616.1"/>
    <property type="molecule type" value="Genomic_DNA"/>
</dbReference>
<gene>
    <name evidence="2" type="ORF">GCM10022410_20650</name>
</gene>
<dbReference type="Pfam" id="PF12671">
    <property type="entry name" value="Amidase_6"/>
    <property type="match status" value="1"/>
</dbReference>
<organism evidence="2 3">
    <name type="scientific">Amphibacillus indicireducens</name>
    <dbReference type="NCBI Taxonomy" id="1076330"/>
    <lineage>
        <taxon>Bacteria</taxon>
        <taxon>Bacillati</taxon>
        <taxon>Bacillota</taxon>
        <taxon>Bacilli</taxon>
        <taxon>Bacillales</taxon>
        <taxon>Bacillaceae</taxon>
        <taxon>Amphibacillus</taxon>
    </lineage>
</organism>
<sequence>MMNLNQYWRDQLTSDKPNWINRICQLHKERGYQVVRITGKSQVFSKRELPNQEKQIDYQLHVTFLIKKNQRFYREEQCRQHQALFYKKILQRDQELPEQFCDQVEQRSNPIIELTPVEELERFVYDRNAAVRYAEHWWNDANPAYQFFEVNDCTNYISQCLRAGGAPMRGFPNRSTGWWYQNNDWSFSWSVAHAFRWYLSGSTKGLRATEVDSPVKLNLGDVICYDFAGDGRYDHTTIVVAKNADRMPLVNAHTNNSRHRYWDYQDSMAWTPECQYKFFRIGSDVL</sequence>
<name>A0ABP7VWD8_9BACI</name>
<dbReference type="PANTHER" id="PTHR40032:SF1">
    <property type="entry name" value="EXPORTED PROTEIN"/>
    <property type="match status" value="1"/>
</dbReference>
<accession>A0ABP7VWD8</accession>
<evidence type="ECO:0000313" key="3">
    <source>
        <dbReference type="Proteomes" id="UP001501734"/>
    </source>
</evidence>
<reference evidence="3" key="1">
    <citation type="journal article" date="2019" name="Int. J. Syst. Evol. Microbiol.">
        <title>The Global Catalogue of Microorganisms (GCM) 10K type strain sequencing project: providing services to taxonomists for standard genome sequencing and annotation.</title>
        <authorList>
            <consortium name="The Broad Institute Genomics Platform"/>
            <consortium name="The Broad Institute Genome Sequencing Center for Infectious Disease"/>
            <person name="Wu L."/>
            <person name="Ma J."/>
        </authorList>
    </citation>
    <scope>NUCLEOTIDE SEQUENCE [LARGE SCALE GENOMIC DNA]</scope>
    <source>
        <strain evidence="3">JCM 17250</strain>
    </source>
</reference>
<evidence type="ECO:0000313" key="2">
    <source>
        <dbReference type="EMBL" id="GAA4075616.1"/>
    </source>
</evidence>
<keyword evidence="3" id="KW-1185">Reference proteome</keyword>
<dbReference type="Proteomes" id="UP001501734">
    <property type="component" value="Unassembled WGS sequence"/>
</dbReference>
<dbReference type="PANTHER" id="PTHR40032">
    <property type="entry name" value="EXPORTED PROTEIN-RELATED"/>
    <property type="match status" value="1"/>
</dbReference>
<proteinExistence type="predicted"/>
<comment type="caution">
    <text evidence="2">The sequence shown here is derived from an EMBL/GenBank/DDBJ whole genome shotgun (WGS) entry which is preliminary data.</text>
</comment>
<feature type="domain" description="Putative amidase" evidence="1">
    <location>
        <begin position="125"/>
        <end position="272"/>
    </location>
</feature>
<protein>
    <submittedName>
        <fullName evidence="2">Amidase domain-containing protein</fullName>
    </submittedName>
</protein>